<dbReference type="PANTHER" id="PTHR43689:SF8">
    <property type="entry name" value="ALPHA_BETA-HYDROLASES SUPERFAMILY PROTEIN"/>
    <property type="match status" value="1"/>
</dbReference>
<accession>A0ABQ6D871</accession>
<feature type="domain" description="AB hydrolase-1" evidence="1">
    <location>
        <begin position="6"/>
        <end position="223"/>
    </location>
</feature>
<organism evidence="2 3">
    <name type="scientific">Methylobacterium brachythecii</name>
    <dbReference type="NCBI Taxonomy" id="1176177"/>
    <lineage>
        <taxon>Bacteria</taxon>
        <taxon>Pseudomonadati</taxon>
        <taxon>Pseudomonadota</taxon>
        <taxon>Alphaproteobacteria</taxon>
        <taxon>Hyphomicrobiales</taxon>
        <taxon>Methylobacteriaceae</taxon>
        <taxon>Methylobacterium</taxon>
    </lineage>
</organism>
<comment type="caution">
    <text evidence="2">The sequence shown here is derived from an EMBL/GenBank/DDBJ whole genome shotgun (WGS) entry which is preliminary data.</text>
</comment>
<sequence>MQTMNIVLIPGFMADDSLWDDMLPAMEAVGRITFGDTTRGSTISETAEHVVADAPARFVLVGFSMGGYIAREIARIAPERVEALVLVATSARADTHQQTRRKEVALKMMETRPFAGFSRPGILISLHPDRASDDTLIERVRAMSERVGIEVYRRQTSQFRESDLYRLEPIKCPTLIVAADRDALRSLEESEELHTGIAGSTMVVIERSGHMIPMERPDALAAAIFAWLREHVGK</sequence>
<dbReference type="Gene3D" id="3.40.50.1820">
    <property type="entry name" value="alpha/beta hydrolase"/>
    <property type="match status" value="1"/>
</dbReference>
<dbReference type="SUPFAM" id="SSF53474">
    <property type="entry name" value="alpha/beta-Hydrolases"/>
    <property type="match status" value="1"/>
</dbReference>
<proteinExistence type="predicted"/>
<keyword evidence="3" id="KW-1185">Reference proteome</keyword>
<dbReference type="PRINTS" id="PR00111">
    <property type="entry name" value="ABHYDROLASE"/>
</dbReference>
<dbReference type="Proteomes" id="UP001156881">
    <property type="component" value="Unassembled WGS sequence"/>
</dbReference>
<reference evidence="3" key="1">
    <citation type="journal article" date="2019" name="Int. J. Syst. Evol. Microbiol.">
        <title>The Global Catalogue of Microorganisms (GCM) 10K type strain sequencing project: providing services to taxonomists for standard genome sequencing and annotation.</title>
        <authorList>
            <consortium name="The Broad Institute Genomics Platform"/>
            <consortium name="The Broad Institute Genome Sequencing Center for Infectious Disease"/>
            <person name="Wu L."/>
            <person name="Ma J."/>
        </authorList>
    </citation>
    <scope>NUCLEOTIDE SEQUENCE [LARGE SCALE GENOMIC DNA]</scope>
    <source>
        <strain evidence="3">NBRC 107710</strain>
    </source>
</reference>
<dbReference type="InterPro" id="IPR000073">
    <property type="entry name" value="AB_hydrolase_1"/>
</dbReference>
<dbReference type="PANTHER" id="PTHR43689">
    <property type="entry name" value="HYDROLASE"/>
    <property type="match status" value="1"/>
</dbReference>
<keyword evidence="2" id="KW-0378">Hydrolase</keyword>
<dbReference type="InterPro" id="IPR029058">
    <property type="entry name" value="AB_hydrolase_fold"/>
</dbReference>
<protein>
    <submittedName>
        <fullName evidence="2">Alpha/beta hydrolase</fullName>
    </submittedName>
</protein>
<dbReference type="EMBL" id="BSPG01000045">
    <property type="protein sequence ID" value="GLS46558.1"/>
    <property type="molecule type" value="Genomic_DNA"/>
</dbReference>
<evidence type="ECO:0000259" key="1">
    <source>
        <dbReference type="Pfam" id="PF12697"/>
    </source>
</evidence>
<dbReference type="GO" id="GO:0016787">
    <property type="term" value="F:hydrolase activity"/>
    <property type="evidence" value="ECO:0007669"/>
    <property type="project" value="UniProtKB-KW"/>
</dbReference>
<name>A0ABQ6D871_9HYPH</name>
<gene>
    <name evidence="2" type="primary">bioH</name>
    <name evidence="2" type="ORF">GCM10007884_45520</name>
</gene>
<evidence type="ECO:0000313" key="2">
    <source>
        <dbReference type="EMBL" id="GLS46558.1"/>
    </source>
</evidence>
<dbReference type="Pfam" id="PF12697">
    <property type="entry name" value="Abhydrolase_6"/>
    <property type="match status" value="1"/>
</dbReference>
<evidence type="ECO:0000313" key="3">
    <source>
        <dbReference type="Proteomes" id="UP001156881"/>
    </source>
</evidence>